<feature type="domain" description="F-box" evidence="2">
    <location>
        <begin position="102"/>
        <end position="163"/>
    </location>
</feature>
<keyword evidence="1" id="KW-0175">Coiled coil</keyword>
<name>V2X152_MONRO</name>
<reference evidence="3 4" key="1">
    <citation type="journal article" date="2014" name="BMC Genomics">
        <title>Genome and secretome analysis of the hemibiotrophic fungal pathogen, Moniliophthora roreri, which causes frosty pod rot disease of cacao: mechanisms of the biotrophic and necrotrophic phases.</title>
        <authorList>
            <person name="Meinhardt L.W."/>
            <person name="Costa G.G.L."/>
            <person name="Thomazella D.P.T."/>
            <person name="Teixeira P.J.P.L."/>
            <person name="Carazzolle M.F."/>
            <person name="Schuster S.C."/>
            <person name="Carlson J.E."/>
            <person name="Guiltinan M.J."/>
            <person name="Mieczkowski P."/>
            <person name="Farmer A."/>
            <person name="Ramaraj T."/>
            <person name="Crozier J."/>
            <person name="Davis R.E."/>
            <person name="Shao J."/>
            <person name="Melnick R.L."/>
            <person name="Pereira G.A.G."/>
            <person name="Bailey B.A."/>
        </authorList>
    </citation>
    <scope>NUCLEOTIDE SEQUENCE [LARGE SCALE GENOMIC DNA]</scope>
    <source>
        <strain evidence="3 4">MCA 2997</strain>
    </source>
</reference>
<accession>V2X152</accession>
<dbReference type="HOGENOM" id="CLU_018544_8_0_1"/>
<protein>
    <recommendedName>
        <fullName evidence="2">F-box domain-containing protein</fullName>
    </recommendedName>
</protein>
<dbReference type="KEGG" id="mrr:Moror_9836"/>
<dbReference type="Gene3D" id="3.80.10.10">
    <property type="entry name" value="Ribonuclease Inhibitor"/>
    <property type="match status" value="1"/>
</dbReference>
<evidence type="ECO:0000313" key="4">
    <source>
        <dbReference type="Proteomes" id="UP000017559"/>
    </source>
</evidence>
<comment type="caution">
    <text evidence="3">The sequence shown here is derived from an EMBL/GenBank/DDBJ whole genome shotgun (WGS) entry which is preliminary data.</text>
</comment>
<evidence type="ECO:0000256" key="1">
    <source>
        <dbReference type="SAM" id="Coils"/>
    </source>
</evidence>
<organism evidence="3 4">
    <name type="scientific">Moniliophthora roreri (strain MCA 2997)</name>
    <name type="common">Cocoa frosty pod rot fungus</name>
    <name type="synonym">Crinipellis roreri</name>
    <dbReference type="NCBI Taxonomy" id="1381753"/>
    <lineage>
        <taxon>Eukaryota</taxon>
        <taxon>Fungi</taxon>
        <taxon>Dikarya</taxon>
        <taxon>Basidiomycota</taxon>
        <taxon>Agaricomycotina</taxon>
        <taxon>Agaricomycetes</taxon>
        <taxon>Agaricomycetidae</taxon>
        <taxon>Agaricales</taxon>
        <taxon>Marasmiineae</taxon>
        <taxon>Marasmiaceae</taxon>
        <taxon>Moniliophthora</taxon>
    </lineage>
</organism>
<keyword evidence="4" id="KW-1185">Reference proteome</keyword>
<proteinExistence type="predicted"/>
<feature type="coiled-coil region" evidence="1">
    <location>
        <begin position="56"/>
        <end position="90"/>
    </location>
</feature>
<dbReference type="InterPro" id="IPR001810">
    <property type="entry name" value="F-box_dom"/>
</dbReference>
<dbReference type="Proteomes" id="UP000017559">
    <property type="component" value="Unassembled WGS sequence"/>
</dbReference>
<dbReference type="OrthoDB" id="3365698at2759"/>
<dbReference type="AlphaFoldDB" id="V2X152"/>
<sequence length="579" mass="65721">MSQDQVSDLLAQSTKLCNRCDAEFIPRALYPPIATDVLRTNYNPERTLVDTTRGFLHDEEQELALYDEEIARLQQVLESLQSKRRALSQRYRDRRSFISPMRRLPTELFLSIFENVCLPKRTNHHSLYIGDSIWIPAIALSQVCSQWRDVIHNIPRLWSSISLDISSGPTYTRNIARLIQLYLRNSKGCPLRVSINGVIMEPYPKSLWDGHNLTALKSLMQQASRCEVLQLRLHTLDLAAIGPMAISFPHLRELRNFIRLPEAPDNNSWFWNALRNAPQLANLAMRTIPGQSLNVLPFNQISSLTISWVTSIPPLLEMLSTLTNITSVSVHALDRGMSASTPVTLPNIGTLRLGPSSERLGTFAPLLDSLILPSLTTLESTCTYATTLPHNFPSLPALFQRSSCPLRNLTLQYPTLYLSEKVLIETLKAVPSLTHIELCVRGDEQQTRESTYQMIHHLAVRSEPDDTTESIMLPNLTSVRLMLFNDRDLPVPHDTAECIIDMVDSRNQGNPGCTFLDTVYVCFRYLLQSSIVINLFKEGALADRVQNLQERGTRVGFEYISTEECSHRKVPVPRMWTWS</sequence>
<dbReference type="InterPro" id="IPR032675">
    <property type="entry name" value="LRR_dom_sf"/>
</dbReference>
<evidence type="ECO:0000259" key="2">
    <source>
        <dbReference type="Pfam" id="PF12937"/>
    </source>
</evidence>
<dbReference type="Pfam" id="PF12937">
    <property type="entry name" value="F-box-like"/>
    <property type="match status" value="1"/>
</dbReference>
<evidence type="ECO:0000313" key="3">
    <source>
        <dbReference type="EMBL" id="ESK86516.1"/>
    </source>
</evidence>
<gene>
    <name evidence="3" type="ORF">Moror_9836</name>
</gene>
<dbReference type="EMBL" id="AWSO01000922">
    <property type="protein sequence ID" value="ESK86516.1"/>
    <property type="molecule type" value="Genomic_DNA"/>
</dbReference>